<dbReference type="eggNOG" id="COG2227">
    <property type="taxonomic scope" value="Bacteria"/>
</dbReference>
<accession>W7YAW7</accession>
<dbReference type="InterPro" id="IPR041698">
    <property type="entry name" value="Methyltransf_25"/>
</dbReference>
<protein>
    <submittedName>
        <fullName evidence="2">Tellurite resistance protein TehB</fullName>
    </submittedName>
</protein>
<comment type="caution">
    <text evidence="2">The sequence shown here is derived from an EMBL/GenBank/DDBJ whole genome shotgun (WGS) entry which is preliminary data.</text>
</comment>
<name>W7YAW7_9BACT</name>
<dbReference type="EMBL" id="BAMD01000094">
    <property type="protein sequence ID" value="GAF05537.1"/>
    <property type="molecule type" value="Genomic_DNA"/>
</dbReference>
<evidence type="ECO:0000313" key="3">
    <source>
        <dbReference type="Proteomes" id="UP000019402"/>
    </source>
</evidence>
<dbReference type="STRING" id="869213.GCA_000517085_02088"/>
<dbReference type="Pfam" id="PF13649">
    <property type="entry name" value="Methyltransf_25"/>
    <property type="match status" value="1"/>
</dbReference>
<reference evidence="2 3" key="1">
    <citation type="journal article" date="2014" name="Genome Announc.">
        <title>Draft Genome Sequence of Cytophaga fermentans JCM 21142T, a Facultative Anaerobe Isolated from Marine Mud.</title>
        <authorList>
            <person name="Starns D."/>
            <person name="Oshima K."/>
            <person name="Suda W."/>
            <person name="Iino T."/>
            <person name="Yuki M."/>
            <person name="Inoue J."/>
            <person name="Kitamura K."/>
            <person name="Iida T."/>
            <person name="Darby A."/>
            <person name="Hattori M."/>
            <person name="Ohkuma M."/>
        </authorList>
    </citation>
    <scope>NUCLEOTIDE SEQUENCE [LARGE SCALE GENOMIC DNA]</scope>
    <source>
        <strain evidence="2 3">JCM 21142</strain>
    </source>
</reference>
<organism evidence="2 3">
    <name type="scientific">Saccharicrinis fermentans DSM 9555 = JCM 21142</name>
    <dbReference type="NCBI Taxonomy" id="869213"/>
    <lineage>
        <taxon>Bacteria</taxon>
        <taxon>Pseudomonadati</taxon>
        <taxon>Bacteroidota</taxon>
        <taxon>Bacteroidia</taxon>
        <taxon>Marinilabiliales</taxon>
        <taxon>Marinilabiliaceae</taxon>
        <taxon>Saccharicrinis</taxon>
    </lineage>
</organism>
<feature type="domain" description="Methyltransferase" evidence="1">
    <location>
        <begin position="39"/>
        <end position="125"/>
    </location>
</feature>
<dbReference type="Proteomes" id="UP000019402">
    <property type="component" value="Unassembled WGS sequence"/>
</dbReference>
<dbReference type="Gene3D" id="3.40.50.150">
    <property type="entry name" value="Vaccinia Virus protein VP39"/>
    <property type="match status" value="1"/>
</dbReference>
<dbReference type="AlphaFoldDB" id="W7YAW7"/>
<dbReference type="InterPro" id="IPR029063">
    <property type="entry name" value="SAM-dependent_MTases_sf"/>
</dbReference>
<sequence>MWDKRYSSESYVYGTAPNCFFAEELENLKEGKLLLPAEGEGRNAVYAAKKGWDVVAFDQSKVAKGKADKLAERQAVQIDYRVAEFNEIFFEPASFDAIALVYAHFPSHKMSSYHRQLDKYLKIGGIIILEGFSKSHPEVSKNNERPMGPPDRSMLYSIGDIERDFDNYEMITLREEQLCLNEGAFHVGQGAVIRFVGKKLS</sequence>
<evidence type="ECO:0000259" key="1">
    <source>
        <dbReference type="Pfam" id="PF13649"/>
    </source>
</evidence>
<evidence type="ECO:0000313" key="2">
    <source>
        <dbReference type="EMBL" id="GAF05537.1"/>
    </source>
</evidence>
<proteinExistence type="predicted"/>
<gene>
    <name evidence="2" type="ORF">JCM21142_104276</name>
</gene>
<dbReference type="SUPFAM" id="SSF53335">
    <property type="entry name" value="S-adenosyl-L-methionine-dependent methyltransferases"/>
    <property type="match status" value="1"/>
</dbReference>
<keyword evidence="3" id="KW-1185">Reference proteome</keyword>